<feature type="transmembrane region" description="Helical" evidence="1">
    <location>
        <begin position="50"/>
        <end position="70"/>
    </location>
</feature>
<keyword evidence="1" id="KW-1133">Transmembrane helix</keyword>
<feature type="transmembrane region" description="Helical" evidence="1">
    <location>
        <begin position="122"/>
        <end position="146"/>
    </location>
</feature>
<proteinExistence type="predicted"/>
<accession>A0A5J6GNN3</accession>
<evidence type="ECO:0000313" key="4">
    <source>
        <dbReference type="Proteomes" id="UP000325529"/>
    </source>
</evidence>
<dbReference type="KEGG" id="ska:CP970_35935"/>
<sequence>MTKLLLTLHVLAAILAVGPVAVAASMFGPAARRAAESPDDVRARSTVGLLHRICRVYAGVGIAVPVLGLATAGVMGVMGDAWVIASLVLTMLAAAALIVFVLPGQERLVEGGGGGGEGVAAATGRLAMTTGIFNVLWVAVTVLMIVRPGSTTGA</sequence>
<name>A0A5J6GNN3_STRKN</name>
<evidence type="ECO:0000256" key="2">
    <source>
        <dbReference type="SAM" id="SignalP"/>
    </source>
</evidence>
<reference evidence="3 4" key="1">
    <citation type="submission" date="2017-09" db="EMBL/GenBank/DDBJ databases">
        <authorList>
            <person name="Lee N."/>
            <person name="Cho B.-K."/>
        </authorList>
    </citation>
    <scope>NUCLEOTIDE SEQUENCE [LARGE SCALE GENOMIC DNA]</scope>
    <source>
        <strain evidence="3 4">ATCC 12853</strain>
    </source>
</reference>
<evidence type="ECO:0000256" key="1">
    <source>
        <dbReference type="SAM" id="Phobius"/>
    </source>
</evidence>
<keyword evidence="4" id="KW-1185">Reference proteome</keyword>
<feature type="chain" id="PRO_5023932744" description="DUF2269 family protein" evidence="2">
    <location>
        <begin position="24"/>
        <end position="154"/>
    </location>
</feature>
<gene>
    <name evidence="3" type="ORF">CP970_35935</name>
</gene>
<dbReference type="RefSeq" id="WP_055548354.1">
    <property type="nucleotide sequence ID" value="NZ_CP023699.1"/>
</dbReference>
<dbReference type="OrthoDB" id="3429068at2"/>
<evidence type="ECO:0008006" key="5">
    <source>
        <dbReference type="Google" id="ProtNLM"/>
    </source>
</evidence>
<keyword evidence="1" id="KW-0472">Membrane</keyword>
<protein>
    <recommendedName>
        <fullName evidence="5">DUF2269 family protein</fullName>
    </recommendedName>
</protein>
<keyword evidence="1" id="KW-0812">Transmembrane</keyword>
<organism evidence="3 4">
    <name type="scientific">Streptomyces kanamyceticus</name>
    <dbReference type="NCBI Taxonomy" id="1967"/>
    <lineage>
        <taxon>Bacteria</taxon>
        <taxon>Bacillati</taxon>
        <taxon>Actinomycetota</taxon>
        <taxon>Actinomycetes</taxon>
        <taxon>Kitasatosporales</taxon>
        <taxon>Streptomycetaceae</taxon>
        <taxon>Streptomyces</taxon>
    </lineage>
</organism>
<feature type="transmembrane region" description="Helical" evidence="1">
    <location>
        <begin position="82"/>
        <end position="102"/>
    </location>
</feature>
<dbReference type="Proteomes" id="UP000325529">
    <property type="component" value="Chromosome"/>
</dbReference>
<dbReference type="EMBL" id="CP023699">
    <property type="protein sequence ID" value="QEU95605.1"/>
    <property type="molecule type" value="Genomic_DNA"/>
</dbReference>
<dbReference type="AlphaFoldDB" id="A0A5J6GNN3"/>
<keyword evidence="2" id="KW-0732">Signal</keyword>
<feature type="signal peptide" evidence="2">
    <location>
        <begin position="1"/>
        <end position="23"/>
    </location>
</feature>
<evidence type="ECO:0000313" key="3">
    <source>
        <dbReference type="EMBL" id="QEU95605.1"/>
    </source>
</evidence>